<feature type="compositionally biased region" description="Basic residues" evidence="1">
    <location>
        <begin position="9"/>
        <end position="24"/>
    </location>
</feature>
<name>A0A919KL24_9ACTN</name>
<protein>
    <submittedName>
        <fullName evidence="2">Uncharacterized protein</fullName>
    </submittedName>
</protein>
<proteinExistence type="predicted"/>
<sequence length="80" mass="7883">MPAPVGVLRTRHTARVRGRAHRRAPGPGPGRSAPDRPDGSAPDESAPDESAPDDRGSSGALPAVQGRGGAGVLGAGEPAS</sequence>
<evidence type="ECO:0000313" key="2">
    <source>
        <dbReference type="EMBL" id="GHH62027.1"/>
    </source>
</evidence>
<accession>A0A919KL24</accession>
<reference evidence="2" key="1">
    <citation type="journal article" date="2014" name="Int. J. Syst. Evol. Microbiol.">
        <title>Complete genome sequence of Corynebacterium casei LMG S-19264T (=DSM 44701T), isolated from a smear-ripened cheese.</title>
        <authorList>
            <consortium name="US DOE Joint Genome Institute (JGI-PGF)"/>
            <person name="Walter F."/>
            <person name="Albersmeier A."/>
            <person name="Kalinowski J."/>
            <person name="Ruckert C."/>
        </authorList>
    </citation>
    <scope>NUCLEOTIDE SEQUENCE</scope>
    <source>
        <strain evidence="2">JCM 4646</strain>
    </source>
</reference>
<keyword evidence="3" id="KW-1185">Reference proteome</keyword>
<reference evidence="2" key="2">
    <citation type="submission" date="2020-09" db="EMBL/GenBank/DDBJ databases">
        <authorList>
            <person name="Sun Q."/>
            <person name="Ohkuma M."/>
        </authorList>
    </citation>
    <scope>NUCLEOTIDE SEQUENCE</scope>
    <source>
        <strain evidence="2">JCM 4646</strain>
    </source>
</reference>
<comment type="caution">
    <text evidence="2">The sequence shown here is derived from an EMBL/GenBank/DDBJ whole genome shotgun (WGS) entry which is preliminary data.</text>
</comment>
<organism evidence="2 3">
    <name type="scientific">Kitasatospora indigofera</name>
    <dbReference type="NCBI Taxonomy" id="67307"/>
    <lineage>
        <taxon>Bacteria</taxon>
        <taxon>Bacillati</taxon>
        <taxon>Actinomycetota</taxon>
        <taxon>Actinomycetes</taxon>
        <taxon>Kitasatosporales</taxon>
        <taxon>Streptomycetaceae</taxon>
        <taxon>Kitasatospora</taxon>
    </lineage>
</organism>
<gene>
    <name evidence="2" type="ORF">GCM10018781_09570</name>
</gene>
<dbReference type="EMBL" id="BNBO01000003">
    <property type="protein sequence ID" value="GHH62027.1"/>
    <property type="molecule type" value="Genomic_DNA"/>
</dbReference>
<evidence type="ECO:0000256" key="1">
    <source>
        <dbReference type="SAM" id="MobiDB-lite"/>
    </source>
</evidence>
<feature type="region of interest" description="Disordered" evidence="1">
    <location>
        <begin position="1"/>
        <end position="80"/>
    </location>
</feature>
<evidence type="ECO:0000313" key="3">
    <source>
        <dbReference type="Proteomes" id="UP000617734"/>
    </source>
</evidence>
<dbReference type="Proteomes" id="UP000617734">
    <property type="component" value="Unassembled WGS sequence"/>
</dbReference>
<dbReference type="AlphaFoldDB" id="A0A919KL24"/>